<organism evidence="1 2">
    <name type="scientific">Elysia crispata</name>
    <name type="common">lettuce slug</name>
    <dbReference type="NCBI Taxonomy" id="231223"/>
    <lineage>
        <taxon>Eukaryota</taxon>
        <taxon>Metazoa</taxon>
        <taxon>Spiralia</taxon>
        <taxon>Lophotrochozoa</taxon>
        <taxon>Mollusca</taxon>
        <taxon>Gastropoda</taxon>
        <taxon>Heterobranchia</taxon>
        <taxon>Euthyneura</taxon>
        <taxon>Panpulmonata</taxon>
        <taxon>Sacoglossa</taxon>
        <taxon>Placobranchoidea</taxon>
        <taxon>Plakobranchidae</taxon>
        <taxon>Elysia</taxon>
    </lineage>
</organism>
<keyword evidence="2" id="KW-1185">Reference proteome</keyword>
<evidence type="ECO:0000313" key="2">
    <source>
        <dbReference type="Proteomes" id="UP001283361"/>
    </source>
</evidence>
<dbReference type="EMBL" id="JAWDGP010003058">
    <property type="protein sequence ID" value="KAK3777844.1"/>
    <property type="molecule type" value="Genomic_DNA"/>
</dbReference>
<gene>
    <name evidence="1" type="ORF">RRG08_038092</name>
</gene>
<dbReference type="Proteomes" id="UP001283361">
    <property type="component" value="Unassembled WGS sequence"/>
</dbReference>
<dbReference type="AlphaFoldDB" id="A0AAE0ZYD2"/>
<proteinExistence type="predicted"/>
<sequence length="110" mass="11937">MTDTLKDHSCTVSIGGRTITNLRFDNEIDGLAGKKEELASTGKQLDESSSQNCMETSAQNTKLMTNSAQPITTKITVSGKELETVDHFKYLGTIIIEEGSKTEILARAAQ</sequence>
<dbReference type="PANTHER" id="PTHR47027:SF20">
    <property type="entry name" value="REVERSE TRANSCRIPTASE-LIKE PROTEIN WITH RNA-DIRECTED DNA POLYMERASE DOMAIN"/>
    <property type="match status" value="1"/>
</dbReference>
<name>A0AAE0ZYD2_9GAST</name>
<dbReference type="PANTHER" id="PTHR47027">
    <property type="entry name" value="REVERSE TRANSCRIPTASE DOMAIN-CONTAINING PROTEIN"/>
    <property type="match status" value="1"/>
</dbReference>
<evidence type="ECO:0000313" key="1">
    <source>
        <dbReference type="EMBL" id="KAK3777844.1"/>
    </source>
</evidence>
<comment type="caution">
    <text evidence="1">The sequence shown here is derived from an EMBL/GenBank/DDBJ whole genome shotgun (WGS) entry which is preliminary data.</text>
</comment>
<protein>
    <submittedName>
        <fullName evidence="1">Uncharacterized protein</fullName>
    </submittedName>
</protein>
<accession>A0AAE0ZYD2</accession>
<reference evidence="1" key="1">
    <citation type="journal article" date="2023" name="G3 (Bethesda)">
        <title>A reference genome for the long-term kleptoplast-retaining sea slug Elysia crispata morphotype clarki.</title>
        <authorList>
            <person name="Eastman K.E."/>
            <person name="Pendleton A.L."/>
            <person name="Shaikh M.A."/>
            <person name="Suttiyut T."/>
            <person name="Ogas R."/>
            <person name="Tomko P."/>
            <person name="Gavelis G."/>
            <person name="Widhalm J.R."/>
            <person name="Wisecaver J.H."/>
        </authorList>
    </citation>
    <scope>NUCLEOTIDE SEQUENCE</scope>
    <source>
        <strain evidence="1">ECLA1</strain>
    </source>
</reference>